<dbReference type="PANTHER" id="PTHR43432">
    <property type="entry name" value="SLR0285 PROTEIN"/>
    <property type="match status" value="1"/>
</dbReference>
<dbReference type="GO" id="GO:0051536">
    <property type="term" value="F:iron-sulfur cluster binding"/>
    <property type="evidence" value="ECO:0007669"/>
    <property type="project" value="UniProtKB-KW"/>
</dbReference>
<dbReference type="SFLD" id="SFLDS00029">
    <property type="entry name" value="Radical_SAM"/>
    <property type="match status" value="1"/>
</dbReference>
<dbReference type="InterPro" id="IPR006638">
    <property type="entry name" value="Elp3/MiaA/NifB-like_rSAM"/>
</dbReference>
<dbReference type="GO" id="GO:0046872">
    <property type="term" value="F:metal ion binding"/>
    <property type="evidence" value="ECO:0007669"/>
    <property type="project" value="UniProtKB-KW"/>
</dbReference>
<evidence type="ECO:0000313" key="5">
    <source>
        <dbReference type="EMBL" id="PEH90294.1"/>
    </source>
</evidence>
<dbReference type="CDD" id="cd01335">
    <property type="entry name" value="Radical_SAM"/>
    <property type="match status" value="1"/>
</dbReference>
<dbReference type="Gene3D" id="3.80.30.30">
    <property type="match status" value="1"/>
</dbReference>
<dbReference type="EMBL" id="PDEA01000001">
    <property type="protein sequence ID" value="PEH90294.1"/>
    <property type="molecule type" value="Genomic_DNA"/>
</dbReference>
<organism evidence="5 6">
    <name type="scientific">Comamonas terrigena</name>
    <dbReference type="NCBI Taxonomy" id="32013"/>
    <lineage>
        <taxon>Bacteria</taxon>
        <taxon>Pseudomonadati</taxon>
        <taxon>Pseudomonadota</taxon>
        <taxon>Betaproteobacteria</taxon>
        <taxon>Burkholderiales</taxon>
        <taxon>Comamonadaceae</taxon>
        <taxon>Comamonas</taxon>
    </lineage>
</organism>
<evidence type="ECO:0000259" key="4">
    <source>
        <dbReference type="PROSITE" id="PS51918"/>
    </source>
</evidence>
<dbReference type="PANTHER" id="PTHR43432:SF3">
    <property type="entry name" value="SLR0285 PROTEIN"/>
    <property type="match status" value="1"/>
</dbReference>
<sequence length="385" mass="42674">MSSYRDQHSDLPAQPVPLHKGRGAASWIAHRFARDAREAFDDGWADPAVNAAGAEGDDGEAATALRTQLEWEQCKSALSRHDSPDLPFHLGLNPYRGCEHGCIYCYARPTHSYLGYSPGLDFETRLVAKANLPEVLGAELSRPRHVAAPVMLGSVTDCYQPIERDVGLTRRTIEVLAAARHPFSIVTKGSGIERDLDLLVPLARQNLVAVYVTLTTLQPDLARRLEPRAAAPHRRLRTVRALAEAGVPVGVSLAPQIPFLNDDLEQVLAAAQAAGARQAFYAVLRLPWELAPLFEEWLRLHYPDRAQRVLERVRDLHGISEEGRAEGKVYQSQFGQRMKGTGAWADMLAQRFSLACRKLGLNRERVQLDCSQYHPSLLGGQQSLF</sequence>
<feature type="domain" description="Radical SAM core" evidence="4">
    <location>
        <begin position="84"/>
        <end position="320"/>
    </location>
</feature>
<dbReference type="SMART" id="SM00729">
    <property type="entry name" value="Elp3"/>
    <property type="match status" value="1"/>
</dbReference>
<dbReference type="NCBIfam" id="NF033668">
    <property type="entry name" value="rSAM_PA0069"/>
    <property type="match status" value="1"/>
</dbReference>
<keyword evidence="2" id="KW-0408">Iron</keyword>
<gene>
    <name evidence="5" type="ORF">CRM82_18385</name>
</gene>
<evidence type="ECO:0000256" key="1">
    <source>
        <dbReference type="ARBA" id="ARBA00022723"/>
    </source>
</evidence>
<dbReference type="AlphaFoldDB" id="A0A2A7UYH7"/>
<name>A0A2A7UYH7_COMTR</name>
<protein>
    <submittedName>
        <fullName evidence="5">Radical SAM protein</fullName>
    </submittedName>
</protein>
<dbReference type="InterPro" id="IPR058240">
    <property type="entry name" value="rSAM_sf"/>
</dbReference>
<dbReference type="Pfam" id="PF04055">
    <property type="entry name" value="Radical_SAM"/>
    <property type="match status" value="1"/>
</dbReference>
<keyword evidence="1" id="KW-0479">Metal-binding</keyword>
<evidence type="ECO:0000256" key="2">
    <source>
        <dbReference type="ARBA" id="ARBA00023004"/>
    </source>
</evidence>
<keyword evidence="3" id="KW-0411">Iron-sulfur</keyword>
<dbReference type="GO" id="GO:0003824">
    <property type="term" value="F:catalytic activity"/>
    <property type="evidence" value="ECO:0007669"/>
    <property type="project" value="InterPro"/>
</dbReference>
<dbReference type="PROSITE" id="PS51918">
    <property type="entry name" value="RADICAL_SAM"/>
    <property type="match status" value="1"/>
</dbReference>
<dbReference type="SFLD" id="SFLDG01084">
    <property type="entry name" value="Uncharacterised_Radical_SAM_Su"/>
    <property type="match status" value="1"/>
</dbReference>
<comment type="caution">
    <text evidence="5">The sequence shown here is derived from an EMBL/GenBank/DDBJ whole genome shotgun (WGS) entry which is preliminary data.</text>
</comment>
<dbReference type="SUPFAM" id="SSF102114">
    <property type="entry name" value="Radical SAM enzymes"/>
    <property type="match status" value="1"/>
</dbReference>
<dbReference type="GeneID" id="80802598"/>
<dbReference type="Proteomes" id="UP000220246">
    <property type="component" value="Unassembled WGS sequence"/>
</dbReference>
<proteinExistence type="predicted"/>
<accession>A0A2A7UYH7</accession>
<dbReference type="InterPro" id="IPR040086">
    <property type="entry name" value="MJ0683-like"/>
</dbReference>
<dbReference type="RefSeq" id="WP_066534144.1">
    <property type="nucleotide sequence ID" value="NZ_PDEA01000001.1"/>
</dbReference>
<dbReference type="OrthoDB" id="9785699at2"/>
<dbReference type="InterPro" id="IPR007197">
    <property type="entry name" value="rSAM"/>
</dbReference>
<evidence type="ECO:0000313" key="6">
    <source>
        <dbReference type="Proteomes" id="UP000220246"/>
    </source>
</evidence>
<keyword evidence="6" id="KW-1185">Reference proteome</keyword>
<evidence type="ECO:0000256" key="3">
    <source>
        <dbReference type="ARBA" id="ARBA00023014"/>
    </source>
</evidence>
<reference evidence="6" key="1">
    <citation type="submission" date="2017-09" db="EMBL/GenBank/DDBJ databases">
        <title>FDA dAtabase for Regulatory Grade micrObial Sequences (FDA-ARGOS): Supporting development and validation of Infectious Disease Dx tests.</title>
        <authorList>
            <person name="Minogue T."/>
            <person name="Wolcott M."/>
            <person name="Wasieloski L."/>
            <person name="Aguilar W."/>
            <person name="Moore D."/>
            <person name="Tallon L."/>
            <person name="Sadzewicz L."/>
            <person name="Ott S."/>
            <person name="Zhao X."/>
            <person name="Nagaraj S."/>
            <person name="Vavikolanu K."/>
            <person name="Aluvathingal J."/>
            <person name="Nadendla S."/>
            <person name="Sichtig H."/>
        </authorList>
    </citation>
    <scope>NUCLEOTIDE SEQUENCE [LARGE SCALE GENOMIC DNA]</scope>
    <source>
        <strain evidence="6">FDAARGOS_394</strain>
    </source>
</reference>